<dbReference type="EMBL" id="JAPDHW010000003">
    <property type="protein sequence ID" value="MCW3168145.1"/>
    <property type="molecule type" value="Genomic_DNA"/>
</dbReference>
<proteinExistence type="predicted"/>
<organism evidence="1 2">
    <name type="scientific">Chryseobacterium kimseyorum</name>
    <dbReference type="NCBI Taxonomy" id="2984028"/>
    <lineage>
        <taxon>Bacteria</taxon>
        <taxon>Pseudomonadati</taxon>
        <taxon>Bacteroidota</taxon>
        <taxon>Flavobacteriia</taxon>
        <taxon>Flavobacteriales</taxon>
        <taxon>Weeksellaceae</taxon>
        <taxon>Chryseobacterium group</taxon>
        <taxon>Chryseobacterium</taxon>
    </lineage>
</organism>
<gene>
    <name evidence="1" type="ORF">OMO38_06370</name>
</gene>
<evidence type="ECO:0000313" key="1">
    <source>
        <dbReference type="EMBL" id="MCW3168145.1"/>
    </source>
</evidence>
<dbReference type="Proteomes" id="UP001163731">
    <property type="component" value="Unassembled WGS sequence"/>
</dbReference>
<protein>
    <recommendedName>
        <fullName evidence="3">Gliding motility protein GldB</fullName>
    </recommendedName>
</protein>
<dbReference type="RefSeq" id="WP_264749371.1">
    <property type="nucleotide sequence ID" value="NZ_JAPDHW010000003.1"/>
</dbReference>
<name>A0ABT3HWI3_9FLAO</name>
<keyword evidence="2" id="KW-1185">Reference proteome</keyword>
<comment type="caution">
    <text evidence="1">The sequence shown here is derived from an EMBL/GenBank/DDBJ whole genome shotgun (WGS) entry which is preliminary data.</text>
</comment>
<accession>A0ABT3HWI3</accession>
<dbReference type="PROSITE" id="PS51257">
    <property type="entry name" value="PROKAR_LIPOPROTEIN"/>
    <property type="match status" value="1"/>
</dbReference>
<evidence type="ECO:0008006" key="3">
    <source>
        <dbReference type="Google" id="ProtNLM"/>
    </source>
</evidence>
<evidence type="ECO:0000313" key="2">
    <source>
        <dbReference type="Proteomes" id="UP001163731"/>
    </source>
</evidence>
<sequence length="298" mass="35462">MIKKPYFFLVSILFFISCRKETEQSLPKRKPVDKTLIQKISLPPVYLDSLKTESEILLHIQNRTTEISELLKNSSAENADEIYENLKKENDSALVLLSKKQTSLLDRYYEFNVYDNETQISTQKFPDDVKKTIEYYEKTGIEFWEVGEGMTELRMFPDYYMKLFKGKLTKDYDRYLEIITEEDQVLFAADAGIIIPWRDVAKRIEVREEFLSVFPVSNLKKRIENELKEYRYAYLVGYDNTQTNEQGKFFPENLKEFKRFIKENPESETSKIIVEMLAYEGNNDELWNFVKKKTGFEW</sequence>
<reference evidence="1" key="1">
    <citation type="submission" date="2022-10" db="EMBL/GenBank/DDBJ databases">
        <title>Chryseobacterium babae sp. nov. isolated from the gut of the beetle Oryctes rhinoceros, and Chryseobacterium kimseyorum sp. nov., isolated from a stick insect rearing cage.</title>
        <authorList>
            <person name="Shelomi M."/>
            <person name="Han C.-J."/>
            <person name="Chen W.-M."/>
            <person name="Chen H.-K."/>
            <person name="Liaw S.-J."/>
            <person name="Muhle E."/>
            <person name="Clermont D."/>
        </authorList>
    </citation>
    <scope>NUCLEOTIDE SEQUENCE</scope>
    <source>
        <strain evidence="1">09-1422</strain>
    </source>
</reference>